<proteinExistence type="inferred from homology"/>
<evidence type="ECO:0000256" key="5">
    <source>
        <dbReference type="ARBA" id="ARBA00022525"/>
    </source>
</evidence>
<comment type="subcellular location">
    <subcellularLocation>
        <location evidence="3">Secreted</location>
    </subcellularLocation>
</comment>
<comment type="similarity">
    <text evidence="4 10">Belongs to the glycosyl hydrolase 27 family.</text>
</comment>
<dbReference type="InterPro" id="IPR000111">
    <property type="entry name" value="Glyco_hydro_27/36_CS"/>
</dbReference>
<dbReference type="PROSITE" id="PS00512">
    <property type="entry name" value="ALPHA_GALACTOSIDASE"/>
    <property type="match status" value="1"/>
</dbReference>
<dbReference type="Pfam" id="PF16499">
    <property type="entry name" value="Melibiase_2"/>
    <property type="match status" value="2"/>
</dbReference>
<evidence type="ECO:0000256" key="8">
    <source>
        <dbReference type="ARBA" id="ARBA00023180"/>
    </source>
</evidence>
<evidence type="ECO:0000313" key="12">
    <source>
        <dbReference type="EMBL" id="KAI1609738.1"/>
    </source>
</evidence>
<name>A0AAN6DQR4_9EURO</name>
<evidence type="ECO:0000256" key="1">
    <source>
        <dbReference type="ARBA" id="ARBA00001255"/>
    </source>
</evidence>
<dbReference type="PRINTS" id="PR00740">
    <property type="entry name" value="GLHYDRLASE27"/>
</dbReference>
<dbReference type="SUPFAM" id="SSF51011">
    <property type="entry name" value="Glycosyl hydrolase domain"/>
    <property type="match status" value="1"/>
</dbReference>
<sequence>MSSPRRLFAYATLLPSTIAYVMPDGHTGKLPTLGWNSWNAYHCDVDEDKVLAAAQALVDSGLRDAGYTYVNIDDCWSEKTGRFNGHIIPNTTSFPDGISGLAEKIHAVNLSLGIYSTAGNATCAGYPASLGYETVDATDFASWGIDYLKYDNCNIPQNWTDQYMYCTQDRADINITANGTCTQQLDPDLAPAGYDWETSNTFDRFARMRDALAQQDREILFSLCIWGYADVFDWGNVTGISWRMSSDIGPYWNAVTRILNINSFKMNSTNFWGHNDADMLEVGNGNLTFEETRSHFAFWAAMKSPLLIGTDLTNLSQTNLDLLKNEYLLAFSQDDVYGAPATPYKWGANPDWTYDSYSPAEYWAGGSQNGTLVLMLNPQNGTSETKEAIWSEIPELGDGQYEITDVWTGQNLGCLASFSAEVASHDTAVILVGDKCWA</sequence>
<accession>A0AAN6DQR4</accession>
<dbReference type="InterPro" id="IPR017853">
    <property type="entry name" value="GH"/>
</dbReference>
<dbReference type="Proteomes" id="UP001203852">
    <property type="component" value="Unassembled WGS sequence"/>
</dbReference>
<comment type="caution">
    <text evidence="12">The sequence shown here is derived from an EMBL/GenBank/DDBJ whole genome shotgun (WGS) entry which is preliminary data.</text>
</comment>
<dbReference type="InterPro" id="IPR041233">
    <property type="entry name" value="Melibiase_C"/>
</dbReference>
<dbReference type="SUPFAM" id="SSF51445">
    <property type="entry name" value="(Trans)glycosidases"/>
    <property type="match status" value="1"/>
</dbReference>
<evidence type="ECO:0000259" key="11">
    <source>
        <dbReference type="Pfam" id="PF17801"/>
    </source>
</evidence>
<evidence type="ECO:0000256" key="3">
    <source>
        <dbReference type="ARBA" id="ARBA00004613"/>
    </source>
</evidence>
<dbReference type="Pfam" id="PF17801">
    <property type="entry name" value="Melibiase_C"/>
    <property type="match status" value="1"/>
</dbReference>
<feature type="domain" description="Alpha galactosidase C-terminal" evidence="11">
    <location>
        <begin position="359"/>
        <end position="431"/>
    </location>
</feature>
<evidence type="ECO:0000256" key="7">
    <source>
        <dbReference type="ARBA" id="ARBA00022801"/>
    </source>
</evidence>
<dbReference type="GO" id="GO:0005975">
    <property type="term" value="P:carbohydrate metabolic process"/>
    <property type="evidence" value="ECO:0007669"/>
    <property type="project" value="InterPro"/>
</dbReference>
<dbReference type="InterPro" id="IPR002241">
    <property type="entry name" value="Glyco_hydro_27"/>
</dbReference>
<keyword evidence="5" id="KW-0964">Secreted</keyword>
<evidence type="ECO:0000256" key="10">
    <source>
        <dbReference type="RuleBase" id="RU361168"/>
    </source>
</evidence>
<dbReference type="PANTHER" id="PTHR11452:SF61">
    <property type="entry name" value="ALPHA-GALACTOSIDASE B-RELATED"/>
    <property type="match status" value="1"/>
</dbReference>
<dbReference type="InterPro" id="IPR013785">
    <property type="entry name" value="Aldolase_TIM"/>
</dbReference>
<protein>
    <recommendedName>
        <fullName evidence="10">Alpha-galactosidase</fullName>
        <ecNumber evidence="10">3.2.1.22</ecNumber>
    </recommendedName>
    <alternativeName>
        <fullName evidence="10">Melibiase</fullName>
    </alternativeName>
</protein>
<dbReference type="Gene3D" id="3.20.20.70">
    <property type="entry name" value="Aldolase class I"/>
    <property type="match status" value="1"/>
</dbReference>
<keyword evidence="8" id="KW-0325">Glycoprotein</keyword>
<evidence type="ECO:0000256" key="9">
    <source>
        <dbReference type="ARBA" id="ARBA00023295"/>
    </source>
</evidence>
<comment type="catalytic activity">
    <reaction evidence="1 10">
        <text>Hydrolysis of terminal, non-reducing alpha-D-galactose residues in alpha-D-galactosides, including galactose oligosaccharides, galactomannans and galactolipids.</text>
        <dbReference type="EC" id="3.2.1.22"/>
    </reaction>
</comment>
<dbReference type="PANTHER" id="PTHR11452">
    <property type="entry name" value="ALPHA-GALACTOSIDASE/ALPHA-N-ACETYLGALACTOSAMINIDASE"/>
    <property type="match status" value="1"/>
</dbReference>
<keyword evidence="6" id="KW-0732">Signal</keyword>
<dbReference type="InterPro" id="IPR013780">
    <property type="entry name" value="Glyco_hydro_b"/>
</dbReference>
<evidence type="ECO:0000256" key="6">
    <source>
        <dbReference type="ARBA" id="ARBA00022729"/>
    </source>
</evidence>
<dbReference type="EMBL" id="MU404359">
    <property type="protein sequence ID" value="KAI1609738.1"/>
    <property type="molecule type" value="Genomic_DNA"/>
</dbReference>
<gene>
    <name evidence="12" type="ORF">EDD36DRAFT_55464</name>
</gene>
<evidence type="ECO:0000256" key="2">
    <source>
        <dbReference type="ARBA" id="ARBA00003969"/>
    </source>
</evidence>
<dbReference type="Gene3D" id="2.60.40.1180">
    <property type="entry name" value="Golgi alpha-mannosidase II"/>
    <property type="match status" value="1"/>
</dbReference>
<keyword evidence="7 10" id="KW-0378">Hydrolase</keyword>
<dbReference type="GO" id="GO:0005576">
    <property type="term" value="C:extracellular region"/>
    <property type="evidence" value="ECO:0007669"/>
    <property type="project" value="UniProtKB-SubCell"/>
</dbReference>
<evidence type="ECO:0000256" key="4">
    <source>
        <dbReference type="ARBA" id="ARBA00009743"/>
    </source>
</evidence>
<keyword evidence="10" id="KW-1015">Disulfide bond</keyword>
<evidence type="ECO:0000313" key="13">
    <source>
        <dbReference type="Proteomes" id="UP001203852"/>
    </source>
</evidence>
<comment type="function">
    <text evidence="2">Hydrolyzes a variety of simple alpha-D-galactoside as well as more complex molecules such as oligosaccharides and polysaccharides.</text>
</comment>
<dbReference type="AlphaFoldDB" id="A0AAN6DQR4"/>
<dbReference type="CDD" id="cd14792">
    <property type="entry name" value="GH27"/>
    <property type="match status" value="1"/>
</dbReference>
<organism evidence="12 13">
    <name type="scientific">Exophiala viscosa</name>
    <dbReference type="NCBI Taxonomy" id="2486360"/>
    <lineage>
        <taxon>Eukaryota</taxon>
        <taxon>Fungi</taxon>
        <taxon>Dikarya</taxon>
        <taxon>Ascomycota</taxon>
        <taxon>Pezizomycotina</taxon>
        <taxon>Eurotiomycetes</taxon>
        <taxon>Chaetothyriomycetidae</taxon>
        <taxon>Chaetothyriales</taxon>
        <taxon>Herpotrichiellaceae</taxon>
        <taxon>Exophiala</taxon>
    </lineage>
</organism>
<keyword evidence="13" id="KW-1185">Reference proteome</keyword>
<keyword evidence="9 10" id="KW-0326">Glycosidase</keyword>
<dbReference type="EC" id="3.2.1.22" evidence="10"/>
<dbReference type="GO" id="GO:0004557">
    <property type="term" value="F:alpha-galactosidase activity"/>
    <property type="evidence" value="ECO:0007669"/>
    <property type="project" value="UniProtKB-EC"/>
</dbReference>
<reference evidence="12" key="1">
    <citation type="journal article" date="2022" name="bioRxiv">
        <title>Deciphering the potential niche of two novel black yeast fungi from a biological soil crust based on their genomes, phenotypes, and melanin regulation.</title>
        <authorList>
            <consortium name="DOE Joint Genome Institute"/>
            <person name="Carr E.C."/>
            <person name="Barton Q."/>
            <person name="Grambo S."/>
            <person name="Sullivan M."/>
            <person name="Renfro C.M."/>
            <person name="Kuo A."/>
            <person name="Pangilinan J."/>
            <person name="Lipzen A."/>
            <person name="Keymanesh K."/>
            <person name="Savage E."/>
            <person name="Barry K."/>
            <person name="Grigoriev I.V."/>
            <person name="Riekhof W.R."/>
            <person name="Harris S.S."/>
        </authorList>
    </citation>
    <scope>NUCLEOTIDE SEQUENCE</scope>
    <source>
        <strain evidence="12">JF 03-4F</strain>
    </source>
</reference>